<dbReference type="RefSeq" id="WP_311503146.1">
    <property type="nucleotide sequence ID" value="NZ_JAVRHK010000005.1"/>
</dbReference>
<reference evidence="1 2" key="1">
    <citation type="submission" date="2023-09" db="EMBL/GenBank/DDBJ databases">
        <authorList>
            <person name="Rey-Velasco X."/>
        </authorList>
    </citation>
    <scope>NUCLEOTIDE SEQUENCE [LARGE SCALE GENOMIC DNA]</scope>
    <source>
        <strain evidence="1 2">F117</strain>
    </source>
</reference>
<organism evidence="1 2">
    <name type="scientific">Autumnicola musiva</name>
    <dbReference type="NCBI Taxonomy" id="3075589"/>
    <lineage>
        <taxon>Bacteria</taxon>
        <taxon>Pseudomonadati</taxon>
        <taxon>Bacteroidota</taxon>
        <taxon>Flavobacteriia</taxon>
        <taxon>Flavobacteriales</taxon>
        <taxon>Flavobacteriaceae</taxon>
        <taxon>Autumnicola</taxon>
    </lineage>
</organism>
<dbReference type="Pfam" id="PF13489">
    <property type="entry name" value="Methyltransf_23"/>
    <property type="match status" value="1"/>
</dbReference>
<dbReference type="GO" id="GO:0032259">
    <property type="term" value="P:methylation"/>
    <property type="evidence" value="ECO:0007669"/>
    <property type="project" value="UniProtKB-KW"/>
</dbReference>
<sequence>MNEKFVTHNREPFFEIAKNLINSKDKVLDIGAGNGNFADFCNHKDIYLFEGNPSSVKYLNSKYKNVFLGELPELPFKDDFFDVIHMSHVIEHLQPQEVYETLKEFNRCCKSGGTIIISAPLMWEGFYDDLSHVKPYNPFIFQKYLCSAVGDNLTREQIATNYIVEKLQYRFLEKKYFYTLKNSKSSILRGTFKTYEFFRKKGFKRLQKTGYTIVLRKVK</sequence>
<evidence type="ECO:0000313" key="2">
    <source>
        <dbReference type="Proteomes" id="UP001262582"/>
    </source>
</evidence>
<proteinExistence type="predicted"/>
<dbReference type="EC" id="2.1.1.-" evidence="1"/>
<accession>A0ABU3D5V9</accession>
<keyword evidence="2" id="KW-1185">Reference proteome</keyword>
<comment type="caution">
    <text evidence="1">The sequence shown here is derived from an EMBL/GenBank/DDBJ whole genome shotgun (WGS) entry which is preliminary data.</text>
</comment>
<dbReference type="InterPro" id="IPR029063">
    <property type="entry name" value="SAM-dependent_MTases_sf"/>
</dbReference>
<dbReference type="CDD" id="cd02440">
    <property type="entry name" value="AdoMet_MTases"/>
    <property type="match status" value="1"/>
</dbReference>
<protein>
    <submittedName>
        <fullName evidence="1">Class I SAM-dependent methyltransferase</fullName>
        <ecNumber evidence="1">2.1.1.-</ecNumber>
    </submittedName>
</protein>
<keyword evidence="1" id="KW-0489">Methyltransferase</keyword>
<dbReference type="GO" id="GO:0008168">
    <property type="term" value="F:methyltransferase activity"/>
    <property type="evidence" value="ECO:0007669"/>
    <property type="project" value="UniProtKB-KW"/>
</dbReference>
<gene>
    <name evidence="1" type="ORF">RM539_09470</name>
</gene>
<keyword evidence="1" id="KW-0808">Transferase</keyword>
<dbReference type="Proteomes" id="UP001262582">
    <property type="component" value="Unassembled WGS sequence"/>
</dbReference>
<evidence type="ECO:0000313" key="1">
    <source>
        <dbReference type="EMBL" id="MDT0676806.1"/>
    </source>
</evidence>
<dbReference type="EMBL" id="JAVRHK010000005">
    <property type="protein sequence ID" value="MDT0676806.1"/>
    <property type="molecule type" value="Genomic_DNA"/>
</dbReference>
<name>A0ABU3D5V9_9FLAO</name>
<dbReference type="Gene3D" id="3.40.50.150">
    <property type="entry name" value="Vaccinia Virus protein VP39"/>
    <property type="match status" value="1"/>
</dbReference>
<dbReference type="PANTHER" id="PTHR43591">
    <property type="entry name" value="METHYLTRANSFERASE"/>
    <property type="match status" value="1"/>
</dbReference>
<dbReference type="SUPFAM" id="SSF53335">
    <property type="entry name" value="S-adenosyl-L-methionine-dependent methyltransferases"/>
    <property type="match status" value="1"/>
</dbReference>